<name>A0A8S8ZGU3_SORMA</name>
<dbReference type="Proteomes" id="UP000433876">
    <property type="component" value="Unassembled WGS sequence"/>
</dbReference>
<accession>A0A8S8ZGU3</accession>
<reference evidence="2 3" key="1">
    <citation type="submission" date="2017-07" db="EMBL/GenBank/DDBJ databases">
        <title>Genome sequence of the Sordaria macrospora wild type strain R19027.</title>
        <authorList>
            <person name="Nowrousian M."/>
            <person name="Teichert I."/>
            <person name="Kueck U."/>
        </authorList>
    </citation>
    <scope>NUCLEOTIDE SEQUENCE [LARGE SCALE GENOMIC DNA]</scope>
    <source>
        <strain evidence="2 3">R19027</strain>
        <tissue evidence="2">Mycelium</tissue>
    </source>
</reference>
<evidence type="ECO:0000256" key="1">
    <source>
        <dbReference type="SAM" id="MobiDB-lite"/>
    </source>
</evidence>
<proteinExistence type="predicted"/>
<dbReference type="VEuPathDB" id="FungiDB:SMAC_06988"/>
<dbReference type="EMBL" id="NMPR01000242">
    <property type="protein sequence ID" value="KAA8624262.1"/>
    <property type="molecule type" value="Genomic_DNA"/>
</dbReference>
<organism evidence="2 3">
    <name type="scientific">Sordaria macrospora</name>
    <dbReference type="NCBI Taxonomy" id="5147"/>
    <lineage>
        <taxon>Eukaryota</taxon>
        <taxon>Fungi</taxon>
        <taxon>Dikarya</taxon>
        <taxon>Ascomycota</taxon>
        <taxon>Pezizomycotina</taxon>
        <taxon>Sordariomycetes</taxon>
        <taxon>Sordariomycetidae</taxon>
        <taxon>Sordariales</taxon>
        <taxon>Sordariaceae</taxon>
        <taxon>Sordaria</taxon>
    </lineage>
</organism>
<protein>
    <submittedName>
        <fullName evidence="2">Uncharacterized protein</fullName>
    </submittedName>
</protein>
<comment type="caution">
    <text evidence="2">The sequence shown here is derived from an EMBL/GenBank/DDBJ whole genome shotgun (WGS) entry which is preliminary data.</text>
</comment>
<evidence type="ECO:0000313" key="2">
    <source>
        <dbReference type="EMBL" id="KAA8624262.1"/>
    </source>
</evidence>
<feature type="compositionally biased region" description="Basic and acidic residues" evidence="1">
    <location>
        <begin position="64"/>
        <end position="79"/>
    </location>
</feature>
<gene>
    <name evidence="2" type="ORF">SMACR_06988</name>
</gene>
<evidence type="ECO:0000313" key="3">
    <source>
        <dbReference type="Proteomes" id="UP000433876"/>
    </source>
</evidence>
<sequence>MSPNSKKPKPLFILPKSYFDKTKSSFDEFSKRPPTPYYPPGTSRGSGSMSANPAKLLTELSAAKARDEERAKAEAEKKGAGAGKGEKKKK</sequence>
<dbReference type="AlphaFoldDB" id="A0A8S8ZGU3"/>
<feature type="region of interest" description="Disordered" evidence="1">
    <location>
        <begin position="24"/>
        <end position="90"/>
    </location>
</feature>